<protein>
    <submittedName>
        <fullName evidence="1">Uncharacterized protein</fullName>
    </submittedName>
</protein>
<dbReference type="EMBL" id="JQFK01002274">
    <property type="protein sequence ID" value="KGK32430.1"/>
    <property type="molecule type" value="Genomic_DNA"/>
</dbReference>
<organism evidence="1 2">
    <name type="scientific">Pichia kudriavzevii</name>
    <name type="common">Yeast</name>
    <name type="synonym">Issatchenkia orientalis</name>
    <dbReference type="NCBI Taxonomy" id="4909"/>
    <lineage>
        <taxon>Eukaryota</taxon>
        <taxon>Fungi</taxon>
        <taxon>Dikarya</taxon>
        <taxon>Ascomycota</taxon>
        <taxon>Saccharomycotina</taxon>
        <taxon>Pichiomycetes</taxon>
        <taxon>Pichiales</taxon>
        <taxon>Pichiaceae</taxon>
        <taxon>Pichia</taxon>
    </lineage>
</organism>
<comment type="caution">
    <text evidence="1">The sequence shown here is derived from an EMBL/GenBank/DDBJ whole genome shotgun (WGS) entry which is preliminary data.</text>
</comment>
<sequence>MERNEVHAKKSKNDLELEELERSRETISEPCSSLLL</sequence>
<dbReference type="AlphaFoldDB" id="A0A099NIR5"/>
<evidence type="ECO:0000313" key="2">
    <source>
        <dbReference type="Proteomes" id="UP000029867"/>
    </source>
</evidence>
<dbReference type="HOGENOM" id="CLU_3359838_0_0_1"/>
<evidence type="ECO:0000313" key="1">
    <source>
        <dbReference type="EMBL" id="KGK32430.1"/>
    </source>
</evidence>
<dbReference type="Proteomes" id="UP000029867">
    <property type="component" value="Unassembled WGS sequence"/>
</dbReference>
<gene>
    <name evidence="1" type="ORF">JL09_g6963</name>
</gene>
<accession>A0A099NIR5</accession>
<reference evidence="2" key="1">
    <citation type="journal article" date="2014" name="Microb. Cell Fact.">
        <title>Exploiting Issatchenkia orientalis SD108 for succinic acid production.</title>
        <authorList>
            <person name="Xiao H."/>
            <person name="Shao Z."/>
            <person name="Jiang Y."/>
            <person name="Dole S."/>
            <person name="Zhao H."/>
        </authorList>
    </citation>
    <scope>NUCLEOTIDE SEQUENCE [LARGE SCALE GENOMIC DNA]</scope>
    <source>
        <strain evidence="2">SD108</strain>
    </source>
</reference>
<name>A0A099NIR5_PICKU</name>
<proteinExistence type="predicted"/>